<dbReference type="GO" id="GO:0015199">
    <property type="term" value="F:amino-acid betaine transmembrane transporter activity"/>
    <property type="evidence" value="ECO:0007669"/>
    <property type="project" value="TreeGrafter"/>
</dbReference>
<accession>A0A4Q7NIX3</accession>
<evidence type="ECO:0000256" key="10">
    <source>
        <dbReference type="SAM" id="Phobius"/>
    </source>
</evidence>
<feature type="transmembrane region" description="Helical" evidence="10">
    <location>
        <begin position="63"/>
        <end position="85"/>
    </location>
</feature>
<dbReference type="PANTHER" id="PTHR30561:SF6">
    <property type="entry name" value="SPERMIDINE EXPORT PROTEIN MDTI"/>
    <property type="match status" value="1"/>
</dbReference>
<dbReference type="InterPro" id="IPR000390">
    <property type="entry name" value="Small_drug/metabolite_transptr"/>
</dbReference>
<protein>
    <recommendedName>
        <fullName evidence="3">Spermidine export protein MdtI</fullName>
    </recommendedName>
</protein>
<dbReference type="SUPFAM" id="SSF103481">
    <property type="entry name" value="Multidrug resistance efflux transporter EmrE"/>
    <property type="match status" value="1"/>
</dbReference>
<dbReference type="GO" id="GO:0031460">
    <property type="term" value="P:glycine betaine transport"/>
    <property type="evidence" value="ECO:0007669"/>
    <property type="project" value="TreeGrafter"/>
</dbReference>
<evidence type="ECO:0000313" key="11">
    <source>
        <dbReference type="EMBL" id="RZS84828.1"/>
    </source>
</evidence>
<evidence type="ECO:0000256" key="5">
    <source>
        <dbReference type="ARBA" id="ARBA00022519"/>
    </source>
</evidence>
<feature type="transmembrane region" description="Helical" evidence="10">
    <location>
        <begin position="92"/>
        <end position="109"/>
    </location>
</feature>
<dbReference type="Gene3D" id="1.10.3730.20">
    <property type="match status" value="1"/>
</dbReference>
<dbReference type="OrthoDB" id="71834at2"/>
<evidence type="ECO:0000313" key="12">
    <source>
        <dbReference type="Proteomes" id="UP000292445"/>
    </source>
</evidence>
<dbReference type="InterPro" id="IPR037185">
    <property type="entry name" value="EmrE-like"/>
</dbReference>
<keyword evidence="12" id="KW-1185">Reference proteome</keyword>
<keyword evidence="6 9" id="KW-0812">Transmembrane</keyword>
<dbReference type="PANTHER" id="PTHR30561">
    <property type="entry name" value="SMR FAMILY PROTON-DEPENDENT DRUG EFFLUX TRANSPORTER SUGE"/>
    <property type="match status" value="1"/>
</dbReference>
<keyword evidence="5" id="KW-0997">Cell inner membrane</keyword>
<reference evidence="11 12" key="1">
    <citation type="submission" date="2019-02" db="EMBL/GenBank/DDBJ databases">
        <title>Genomic Encyclopedia of Type Strains, Phase IV (KMG-IV): sequencing the most valuable type-strain genomes for metagenomic binning, comparative biology and taxonomic classification.</title>
        <authorList>
            <person name="Goeker M."/>
        </authorList>
    </citation>
    <scope>NUCLEOTIDE SEQUENCE [LARGE SCALE GENOMIC DNA]</scope>
    <source>
        <strain evidence="11 12">K24</strain>
    </source>
</reference>
<evidence type="ECO:0000256" key="8">
    <source>
        <dbReference type="ARBA" id="ARBA00023136"/>
    </source>
</evidence>
<dbReference type="GO" id="GO:0015220">
    <property type="term" value="F:choline transmembrane transporter activity"/>
    <property type="evidence" value="ECO:0007669"/>
    <property type="project" value="TreeGrafter"/>
</dbReference>
<evidence type="ECO:0000256" key="3">
    <source>
        <dbReference type="ARBA" id="ARBA00021114"/>
    </source>
</evidence>
<dbReference type="RefSeq" id="WP_130356153.1">
    <property type="nucleotide sequence ID" value="NZ_SGXC01000001.1"/>
</dbReference>
<name>A0A4Q7NIX3_9BURK</name>
<sequence>MLDSFTWFHGVMLLVAAGLEVAANIFLKLSRGFTRKLYGALSIALVFGAFACLYVAVQGIELSVAYAAWGALGILATALAGWALFGQRIRPAGWAGMGLLMVGLLLMKFA</sequence>
<dbReference type="Pfam" id="PF00893">
    <property type="entry name" value="Multi_Drug_Res"/>
    <property type="match status" value="1"/>
</dbReference>
<keyword evidence="7 10" id="KW-1133">Transmembrane helix</keyword>
<keyword evidence="4" id="KW-1003">Cell membrane</keyword>
<dbReference type="GO" id="GO:1903711">
    <property type="term" value="P:spermidine transmembrane transport"/>
    <property type="evidence" value="ECO:0007669"/>
    <property type="project" value="TreeGrafter"/>
</dbReference>
<comment type="subcellular location">
    <subcellularLocation>
        <location evidence="1">Cell inner membrane</location>
        <topology evidence="1">Multi-pass membrane protein</topology>
    </subcellularLocation>
    <subcellularLocation>
        <location evidence="9">Cell membrane</location>
        <topology evidence="9">Multi-pass membrane protein</topology>
    </subcellularLocation>
</comment>
<proteinExistence type="inferred from homology"/>
<gene>
    <name evidence="11" type="ORF">EV675_0849</name>
</gene>
<comment type="subunit">
    <text evidence="2">Forms a complex with MdtJ.</text>
</comment>
<dbReference type="GO" id="GO:0005886">
    <property type="term" value="C:plasma membrane"/>
    <property type="evidence" value="ECO:0007669"/>
    <property type="project" value="UniProtKB-SubCell"/>
</dbReference>
<dbReference type="EMBL" id="SGXC01000001">
    <property type="protein sequence ID" value="RZS84828.1"/>
    <property type="molecule type" value="Genomic_DNA"/>
</dbReference>
<dbReference type="InterPro" id="IPR045324">
    <property type="entry name" value="Small_multidrug_res"/>
</dbReference>
<evidence type="ECO:0000256" key="1">
    <source>
        <dbReference type="ARBA" id="ARBA00004429"/>
    </source>
</evidence>
<dbReference type="AlphaFoldDB" id="A0A4Q7NIX3"/>
<keyword evidence="8 10" id="KW-0472">Membrane</keyword>
<feature type="transmembrane region" description="Helical" evidence="10">
    <location>
        <begin position="38"/>
        <end position="57"/>
    </location>
</feature>
<evidence type="ECO:0000256" key="2">
    <source>
        <dbReference type="ARBA" id="ARBA00011359"/>
    </source>
</evidence>
<comment type="similarity">
    <text evidence="9">Belongs to the drug/metabolite transporter (DMT) superfamily. Small multidrug resistance (SMR) (TC 2.A.7.1) family.</text>
</comment>
<evidence type="ECO:0000256" key="4">
    <source>
        <dbReference type="ARBA" id="ARBA00022475"/>
    </source>
</evidence>
<dbReference type="GO" id="GO:0015297">
    <property type="term" value="F:antiporter activity"/>
    <property type="evidence" value="ECO:0007669"/>
    <property type="project" value="TreeGrafter"/>
</dbReference>
<dbReference type="Proteomes" id="UP000292445">
    <property type="component" value="Unassembled WGS sequence"/>
</dbReference>
<feature type="transmembrane region" description="Helical" evidence="10">
    <location>
        <begin position="6"/>
        <end position="26"/>
    </location>
</feature>
<evidence type="ECO:0000256" key="7">
    <source>
        <dbReference type="ARBA" id="ARBA00022989"/>
    </source>
</evidence>
<evidence type="ECO:0000256" key="6">
    <source>
        <dbReference type="ARBA" id="ARBA00022692"/>
    </source>
</evidence>
<comment type="caution">
    <text evidence="11">The sequence shown here is derived from an EMBL/GenBank/DDBJ whole genome shotgun (WGS) entry which is preliminary data.</text>
</comment>
<organism evidence="11 12">
    <name type="scientific">Pigmentiphaga kullae</name>
    <dbReference type="NCBI Taxonomy" id="151784"/>
    <lineage>
        <taxon>Bacteria</taxon>
        <taxon>Pseudomonadati</taxon>
        <taxon>Pseudomonadota</taxon>
        <taxon>Betaproteobacteria</taxon>
        <taxon>Burkholderiales</taxon>
        <taxon>Alcaligenaceae</taxon>
        <taxon>Pigmentiphaga</taxon>
    </lineage>
</organism>
<evidence type="ECO:0000256" key="9">
    <source>
        <dbReference type="RuleBase" id="RU003942"/>
    </source>
</evidence>
<dbReference type="NCBIfam" id="NF007934">
    <property type="entry name" value="PRK10650.1"/>
    <property type="match status" value="1"/>
</dbReference>